<proteinExistence type="predicted"/>
<comment type="caution">
    <text evidence="2">The sequence shown here is derived from an EMBL/GenBank/DDBJ whole genome shotgun (WGS) entry which is preliminary data.</text>
</comment>
<protein>
    <submittedName>
        <fullName evidence="2">Uncharacterized protein</fullName>
    </submittedName>
</protein>
<dbReference type="Proteomes" id="UP000491237">
    <property type="component" value="Unassembled WGS sequence"/>
</dbReference>
<sequence length="77" mass="8516">MELTDTDYEILKAIYTGRVSSGTPVNHFVDYCDNVIGGDPKPLVEAGYIETEHNEINGLTEKGTKAYEEHAAKEAQK</sequence>
<dbReference type="RefSeq" id="WP_057909349.1">
    <property type="nucleotide sequence ID" value="NZ_CAURXG010000027.1"/>
</dbReference>
<dbReference type="Proteomes" id="UP000193009">
    <property type="component" value="Unassembled WGS sequence"/>
</dbReference>
<accession>A0A1X1FI70</accession>
<dbReference type="OrthoDB" id="2301758at2"/>
<dbReference type="AlphaFoldDB" id="A0A1X1FI70"/>
<gene>
    <name evidence="2" type="ORF">FAM23169_00044</name>
    <name evidence="1" type="ORF">GKC44_05720</name>
</gene>
<dbReference type="GeneID" id="69801891"/>
<evidence type="ECO:0000313" key="1">
    <source>
        <dbReference type="EMBL" id="MSE20755.1"/>
    </source>
</evidence>
<keyword evidence="3" id="KW-1185">Reference proteome</keyword>
<dbReference type="KEGG" id="lpar:FAM21731_00048"/>
<organism evidence="2 3">
    <name type="scientific">Lentilactobacillus parabuchneri</name>
    <dbReference type="NCBI Taxonomy" id="152331"/>
    <lineage>
        <taxon>Bacteria</taxon>
        <taxon>Bacillati</taxon>
        <taxon>Bacillota</taxon>
        <taxon>Bacilli</taxon>
        <taxon>Lactobacillales</taxon>
        <taxon>Lactobacillaceae</taxon>
        <taxon>Lentilactobacillus</taxon>
    </lineage>
</organism>
<name>A0A1X1FI70_9LACO</name>
<evidence type="ECO:0000313" key="3">
    <source>
        <dbReference type="Proteomes" id="UP000193009"/>
    </source>
</evidence>
<evidence type="ECO:0000313" key="4">
    <source>
        <dbReference type="Proteomes" id="UP000491237"/>
    </source>
</evidence>
<dbReference type="EMBL" id="MSBD01000001">
    <property type="protein sequence ID" value="ORN31296.1"/>
    <property type="molecule type" value="Genomic_DNA"/>
</dbReference>
<reference evidence="1 4" key="2">
    <citation type="submission" date="2019-11" db="EMBL/GenBank/DDBJ databases">
        <title>Draft Genome Sequence of Plant Growth-Promoting Rhizosphere-Associated Bacteria.</title>
        <authorList>
            <person name="Vasilyev I.Y."/>
            <person name="Radchenko V."/>
            <person name="Ilnitskaya E.V."/>
        </authorList>
    </citation>
    <scope>NUCLEOTIDE SEQUENCE [LARGE SCALE GENOMIC DNA]</scope>
    <source>
        <strain evidence="1 4">VRA_07sq_f</strain>
    </source>
</reference>
<reference evidence="2 3" key="1">
    <citation type="journal article" date="2017" name="Front. Microbiol.">
        <title>The Histidine Decarboxylase Gene Cluster of Lactobacillus parabuchneri Was Gained by Horizontal Gene Transfer and Is Mobile within the Species.</title>
        <authorList>
            <person name="Wuthrich D."/>
            <person name="Berthoud H."/>
            <person name="Wechsler D."/>
            <person name="Eugster E."/>
            <person name="Irmler S."/>
            <person name="Bruggmann R."/>
        </authorList>
    </citation>
    <scope>NUCLEOTIDE SEQUENCE [LARGE SCALE GENOMIC DNA]</scope>
    <source>
        <strain evidence="2 3">FAM23169</strain>
    </source>
</reference>
<dbReference type="EMBL" id="WKKY01000146">
    <property type="protein sequence ID" value="MSE20755.1"/>
    <property type="molecule type" value="Genomic_DNA"/>
</dbReference>
<evidence type="ECO:0000313" key="2">
    <source>
        <dbReference type="EMBL" id="ORN31296.1"/>
    </source>
</evidence>